<keyword evidence="2" id="KW-1185">Reference proteome</keyword>
<name>A0ABS3B023_9XANT</name>
<reference evidence="1 2" key="1">
    <citation type="submission" date="2021-02" db="EMBL/GenBank/DDBJ databases">
        <title>Taxonomically Unique Crown Gall-Associated Xanthomonas Stains Have Deficiency in Virulence Repertories.</title>
        <authorList>
            <person name="Mafakheri H."/>
            <person name="Taghavi S.M."/>
            <person name="Dimkic I."/>
            <person name="Nemanja K."/>
            <person name="Osdaghi E."/>
        </authorList>
    </citation>
    <scope>NUCLEOTIDE SEQUENCE [LARGE SCALE GENOMIC DNA]</scope>
    <source>
        <strain evidence="1 2">FX4</strain>
    </source>
</reference>
<protein>
    <submittedName>
        <fullName evidence="1">Uncharacterized protein</fullName>
    </submittedName>
</protein>
<comment type="caution">
    <text evidence="1">The sequence shown here is derived from an EMBL/GenBank/DDBJ whole genome shotgun (WGS) entry which is preliminary data.</text>
</comment>
<dbReference type="EMBL" id="JAFIWB010000005">
    <property type="protein sequence ID" value="MBN6101974.1"/>
    <property type="molecule type" value="Genomic_DNA"/>
</dbReference>
<evidence type="ECO:0000313" key="1">
    <source>
        <dbReference type="EMBL" id="MBN6101974.1"/>
    </source>
</evidence>
<proteinExistence type="predicted"/>
<sequence>MIGKHGAVHRDGGAVFMVASERGEREFFSLPKLGECLQNAGSFDLDRMRFA</sequence>
<dbReference type="Proteomes" id="UP000695802">
    <property type="component" value="Unassembled WGS sequence"/>
</dbReference>
<evidence type="ECO:0000313" key="2">
    <source>
        <dbReference type="Proteomes" id="UP000695802"/>
    </source>
</evidence>
<accession>A0ABS3B023</accession>
<organism evidence="1 2">
    <name type="scientific">Xanthomonas bonasiae</name>
    <dbReference type="NCBI Taxonomy" id="2810351"/>
    <lineage>
        <taxon>Bacteria</taxon>
        <taxon>Pseudomonadati</taxon>
        <taxon>Pseudomonadota</taxon>
        <taxon>Gammaproteobacteria</taxon>
        <taxon>Lysobacterales</taxon>
        <taxon>Lysobacteraceae</taxon>
        <taxon>Xanthomonas</taxon>
    </lineage>
</organism>
<dbReference type="RefSeq" id="WP_191826660.1">
    <property type="nucleotide sequence ID" value="NZ_JACSQX010000014.1"/>
</dbReference>
<gene>
    <name evidence="1" type="ORF">JR064_07300</name>
</gene>